<gene>
    <name evidence="2" type="ORF">CO054_00235</name>
</gene>
<dbReference type="EMBL" id="PFSF01000006">
    <property type="protein sequence ID" value="PJC28420.1"/>
    <property type="molecule type" value="Genomic_DNA"/>
</dbReference>
<name>A0A2M8ETI4_9BACT</name>
<organism evidence="2 3">
    <name type="scientific">Candidatus Shapirobacteria bacterium CG_4_9_14_0_2_um_filter_39_11</name>
    <dbReference type="NCBI Taxonomy" id="1974478"/>
    <lineage>
        <taxon>Bacteria</taxon>
        <taxon>Candidatus Shapironibacteriota</taxon>
    </lineage>
</organism>
<feature type="transmembrane region" description="Helical" evidence="1">
    <location>
        <begin position="6"/>
        <end position="26"/>
    </location>
</feature>
<evidence type="ECO:0000313" key="2">
    <source>
        <dbReference type="EMBL" id="PJC28420.1"/>
    </source>
</evidence>
<dbReference type="AlphaFoldDB" id="A0A2M8ETI4"/>
<evidence type="ECO:0000256" key="1">
    <source>
        <dbReference type="SAM" id="Phobius"/>
    </source>
</evidence>
<sequence>MFLKNLLILFSILILLKIGLCVWRIHIGRDRLSLEYYLGIIEWKKEFLKIAFLVLLAAIFTFIF</sequence>
<keyword evidence="1" id="KW-1133">Transmembrane helix</keyword>
<dbReference type="Proteomes" id="UP000229816">
    <property type="component" value="Unassembled WGS sequence"/>
</dbReference>
<keyword evidence="1" id="KW-0472">Membrane</keyword>
<reference evidence="3" key="1">
    <citation type="submission" date="2017-09" db="EMBL/GenBank/DDBJ databases">
        <title>Depth-based differentiation of microbial function through sediment-hosted aquifers and enrichment of novel symbionts in the deep terrestrial subsurface.</title>
        <authorList>
            <person name="Probst A.J."/>
            <person name="Ladd B."/>
            <person name="Jarett J.K."/>
            <person name="Geller-Mcgrath D.E."/>
            <person name="Sieber C.M.K."/>
            <person name="Emerson J.B."/>
            <person name="Anantharaman K."/>
            <person name="Thomas B.C."/>
            <person name="Malmstrom R."/>
            <person name="Stieglmeier M."/>
            <person name="Klingl A."/>
            <person name="Woyke T."/>
            <person name="Ryan C.M."/>
            <person name="Banfield J.F."/>
        </authorList>
    </citation>
    <scope>NUCLEOTIDE SEQUENCE [LARGE SCALE GENOMIC DNA]</scope>
</reference>
<accession>A0A2M8ETI4</accession>
<keyword evidence="1" id="KW-0812">Transmembrane</keyword>
<protein>
    <submittedName>
        <fullName evidence="2">Uncharacterized protein</fullName>
    </submittedName>
</protein>
<feature type="transmembrane region" description="Helical" evidence="1">
    <location>
        <begin position="47"/>
        <end position="63"/>
    </location>
</feature>
<evidence type="ECO:0000313" key="3">
    <source>
        <dbReference type="Proteomes" id="UP000229816"/>
    </source>
</evidence>
<proteinExistence type="predicted"/>
<comment type="caution">
    <text evidence="2">The sequence shown here is derived from an EMBL/GenBank/DDBJ whole genome shotgun (WGS) entry which is preliminary data.</text>
</comment>